<evidence type="ECO:0000256" key="4">
    <source>
        <dbReference type="PROSITE-ProRule" id="PRU00335"/>
    </source>
</evidence>
<evidence type="ECO:0000256" key="3">
    <source>
        <dbReference type="ARBA" id="ARBA00023163"/>
    </source>
</evidence>
<dbReference type="Gene3D" id="1.10.357.10">
    <property type="entry name" value="Tetracycline Repressor, domain 2"/>
    <property type="match status" value="1"/>
</dbReference>
<evidence type="ECO:0000256" key="1">
    <source>
        <dbReference type="ARBA" id="ARBA00023015"/>
    </source>
</evidence>
<keyword evidence="2 4" id="KW-0238">DNA-binding</keyword>
<dbReference type="InterPro" id="IPR009057">
    <property type="entry name" value="Homeodomain-like_sf"/>
</dbReference>
<dbReference type="EMBL" id="CP074405">
    <property type="protein sequence ID" value="QVI62809.1"/>
    <property type="molecule type" value="Genomic_DNA"/>
</dbReference>
<evidence type="ECO:0000259" key="5">
    <source>
        <dbReference type="PROSITE" id="PS50977"/>
    </source>
</evidence>
<keyword evidence="3" id="KW-0804">Transcription</keyword>
<keyword evidence="1" id="KW-0805">Transcription regulation</keyword>
<dbReference type="Proteomes" id="UP000677804">
    <property type="component" value="Chromosome"/>
</dbReference>
<accession>A0ABX8D5W2</accession>
<evidence type="ECO:0000256" key="2">
    <source>
        <dbReference type="ARBA" id="ARBA00023125"/>
    </source>
</evidence>
<dbReference type="InterPro" id="IPR050109">
    <property type="entry name" value="HTH-type_TetR-like_transc_reg"/>
</dbReference>
<keyword evidence="7" id="KW-1185">Reference proteome</keyword>
<feature type="DNA-binding region" description="H-T-H motif" evidence="4">
    <location>
        <begin position="31"/>
        <end position="50"/>
    </location>
</feature>
<dbReference type="RefSeq" id="WP_207341914.1">
    <property type="nucleotide sequence ID" value="NZ_CP074405.1"/>
</dbReference>
<dbReference type="PANTHER" id="PTHR30055:SF234">
    <property type="entry name" value="HTH-TYPE TRANSCRIPTIONAL REGULATOR BETI"/>
    <property type="match status" value="1"/>
</dbReference>
<dbReference type="PROSITE" id="PS50977">
    <property type="entry name" value="HTH_TETR_2"/>
    <property type="match status" value="1"/>
</dbReference>
<evidence type="ECO:0000313" key="7">
    <source>
        <dbReference type="Proteomes" id="UP000677804"/>
    </source>
</evidence>
<dbReference type="PANTHER" id="PTHR30055">
    <property type="entry name" value="HTH-TYPE TRANSCRIPTIONAL REGULATOR RUTR"/>
    <property type="match status" value="1"/>
</dbReference>
<name>A0ABX8D5W2_9CELL</name>
<dbReference type="PRINTS" id="PR00455">
    <property type="entry name" value="HTHTETR"/>
</dbReference>
<gene>
    <name evidence="6" type="ORF">KG103_02380</name>
</gene>
<dbReference type="InterPro" id="IPR036271">
    <property type="entry name" value="Tet_transcr_reg_TetR-rel_C_sf"/>
</dbReference>
<proteinExistence type="predicted"/>
<dbReference type="SUPFAM" id="SSF46689">
    <property type="entry name" value="Homeodomain-like"/>
    <property type="match status" value="1"/>
</dbReference>
<dbReference type="InterPro" id="IPR001647">
    <property type="entry name" value="HTH_TetR"/>
</dbReference>
<feature type="domain" description="HTH tetR-type" evidence="5">
    <location>
        <begin position="9"/>
        <end position="68"/>
    </location>
</feature>
<evidence type="ECO:0000313" key="6">
    <source>
        <dbReference type="EMBL" id="QVI62809.1"/>
    </source>
</evidence>
<protein>
    <submittedName>
        <fullName evidence="6">Helix-turn-helix transcriptional regulator</fullName>
    </submittedName>
</protein>
<dbReference type="Pfam" id="PF00440">
    <property type="entry name" value="TetR_N"/>
    <property type="match status" value="1"/>
</dbReference>
<dbReference type="SUPFAM" id="SSF48498">
    <property type="entry name" value="Tetracyclin repressor-like, C-terminal domain"/>
    <property type="match status" value="1"/>
</dbReference>
<reference evidence="6 7" key="1">
    <citation type="submission" date="2021-05" db="EMBL/GenBank/DDBJ databases">
        <title>Novel species in genus Cellulomonas.</title>
        <authorList>
            <person name="Zhang G."/>
        </authorList>
    </citation>
    <scope>NUCLEOTIDE SEQUENCE [LARGE SCALE GENOMIC DNA]</scope>
    <source>
        <strain evidence="7">zg-ZUI222</strain>
    </source>
</reference>
<organism evidence="6 7">
    <name type="scientific">Cellulomonas wangleii</name>
    <dbReference type="NCBI Taxonomy" id="2816956"/>
    <lineage>
        <taxon>Bacteria</taxon>
        <taxon>Bacillati</taxon>
        <taxon>Actinomycetota</taxon>
        <taxon>Actinomycetes</taxon>
        <taxon>Micrococcales</taxon>
        <taxon>Cellulomonadaceae</taxon>
        <taxon>Cellulomonas</taxon>
    </lineage>
</organism>
<sequence length="182" mass="19181">MTSARRDAARNRAAVIAAAERVFAAQGLTAPLSEVAREAGVGRATVYRHFPDRYALAAGLYGQHLDDAARLATERAGQPGAFEAVVRRIAEGQRRLAGLFPLLRSAPDAAGHLDALGERIGTLVTRPLADAIDLGEISADVTVADIHLVLMMVEGLLASQDDDERGPALDRGLTIALAGLRP</sequence>